<dbReference type="PIRSF" id="PIRSF029477">
    <property type="entry name" value="UCP029477"/>
    <property type="match status" value="1"/>
</dbReference>
<dbReference type="Gene3D" id="1.20.1260.10">
    <property type="match status" value="1"/>
</dbReference>
<evidence type="ECO:0000313" key="4">
    <source>
        <dbReference type="Proteomes" id="UP000031408"/>
    </source>
</evidence>
<reference evidence="3 4" key="1">
    <citation type="submission" date="2014-11" db="EMBL/GenBank/DDBJ databases">
        <title>Genome sequence of Flavihumibacter solisilvae 3-3.</title>
        <authorList>
            <person name="Zhou G."/>
            <person name="Li M."/>
            <person name="Wang G."/>
        </authorList>
    </citation>
    <scope>NUCLEOTIDE SEQUENCE [LARGE SCALE GENOMIC DNA]</scope>
    <source>
        <strain evidence="3 4">3-3</strain>
    </source>
</reference>
<sequence>MQRNEELNEVLNDLIQINNDRIEGYERAIKDTETERSDLLQVFNRMIEESRGFKSSLQQMVGKYGGEVETDDTTVKGKVYRMWMDIKSVFSGHSGKSALELCEFGEDAAQRAYEEALESDATMDADVRTLVRTQKDMLKISHDRIKAMRDADQRQKAH</sequence>
<proteinExistence type="predicted"/>
<dbReference type="OrthoDB" id="282393at2"/>
<feature type="coiled-coil region" evidence="1">
    <location>
        <begin position="15"/>
        <end position="42"/>
    </location>
</feature>
<dbReference type="Pfam" id="PF09537">
    <property type="entry name" value="DUF2383"/>
    <property type="match status" value="1"/>
</dbReference>
<dbReference type="STRING" id="1349421.OI18_15620"/>
<comment type="caution">
    <text evidence="3">The sequence shown here is derived from an EMBL/GenBank/DDBJ whole genome shotgun (WGS) entry which is preliminary data.</text>
</comment>
<feature type="domain" description="DUF2383" evidence="2">
    <location>
        <begin position="9"/>
        <end position="118"/>
    </location>
</feature>
<accession>A0A0C1L2F3</accession>
<keyword evidence="4" id="KW-1185">Reference proteome</keyword>
<keyword evidence="1" id="KW-0175">Coiled coil</keyword>
<evidence type="ECO:0000313" key="3">
    <source>
        <dbReference type="EMBL" id="KIC93791.1"/>
    </source>
</evidence>
<dbReference type="AlphaFoldDB" id="A0A0C1L2F3"/>
<dbReference type="InterPro" id="IPR009078">
    <property type="entry name" value="Ferritin-like_SF"/>
</dbReference>
<dbReference type="RefSeq" id="WP_039141438.1">
    <property type="nucleotide sequence ID" value="NZ_JSVC01000017.1"/>
</dbReference>
<gene>
    <name evidence="3" type="ORF">OI18_15620</name>
</gene>
<dbReference type="InterPro" id="IPR016920">
    <property type="entry name" value="UCP029477"/>
</dbReference>
<dbReference type="SUPFAM" id="SSF47240">
    <property type="entry name" value="Ferritin-like"/>
    <property type="match status" value="1"/>
</dbReference>
<dbReference type="NCBIfam" id="TIGR02284">
    <property type="entry name" value="PA2169 family four-helix-bundle protein"/>
    <property type="match status" value="1"/>
</dbReference>
<dbReference type="InterPro" id="IPR011971">
    <property type="entry name" value="CHP02284"/>
</dbReference>
<dbReference type="EMBL" id="JSVC01000017">
    <property type="protein sequence ID" value="KIC93791.1"/>
    <property type="molecule type" value="Genomic_DNA"/>
</dbReference>
<dbReference type="InterPro" id="IPR012347">
    <property type="entry name" value="Ferritin-like"/>
</dbReference>
<evidence type="ECO:0000259" key="2">
    <source>
        <dbReference type="Pfam" id="PF09537"/>
    </source>
</evidence>
<evidence type="ECO:0000256" key="1">
    <source>
        <dbReference type="SAM" id="Coils"/>
    </source>
</evidence>
<dbReference type="InterPro" id="IPR019052">
    <property type="entry name" value="DUF2383"/>
</dbReference>
<dbReference type="Proteomes" id="UP000031408">
    <property type="component" value="Unassembled WGS sequence"/>
</dbReference>
<organism evidence="3 4">
    <name type="scientific">Flavihumibacter solisilvae</name>
    <dbReference type="NCBI Taxonomy" id="1349421"/>
    <lineage>
        <taxon>Bacteria</taxon>
        <taxon>Pseudomonadati</taxon>
        <taxon>Bacteroidota</taxon>
        <taxon>Chitinophagia</taxon>
        <taxon>Chitinophagales</taxon>
        <taxon>Chitinophagaceae</taxon>
        <taxon>Flavihumibacter</taxon>
    </lineage>
</organism>
<protein>
    <submittedName>
        <fullName evidence="3">Aldehyde dehydrogenase</fullName>
    </submittedName>
</protein>
<name>A0A0C1L2F3_9BACT</name>